<feature type="region of interest" description="Disordered" evidence="2">
    <location>
        <begin position="1"/>
        <end position="46"/>
    </location>
</feature>
<name>A0A8J8P3I7_HALGN</name>
<dbReference type="OrthoDB" id="270720at2759"/>
<dbReference type="EMBL" id="RRYP01002096">
    <property type="protein sequence ID" value="TNV85149.1"/>
    <property type="molecule type" value="Genomic_DNA"/>
</dbReference>
<dbReference type="PANTHER" id="PTHR23084:SF179">
    <property type="entry name" value="OS10G0565000 PROTEIN"/>
    <property type="match status" value="1"/>
</dbReference>
<organism evidence="3 4">
    <name type="scientific">Halteria grandinella</name>
    <dbReference type="NCBI Taxonomy" id="5974"/>
    <lineage>
        <taxon>Eukaryota</taxon>
        <taxon>Sar</taxon>
        <taxon>Alveolata</taxon>
        <taxon>Ciliophora</taxon>
        <taxon>Intramacronucleata</taxon>
        <taxon>Spirotrichea</taxon>
        <taxon>Stichotrichia</taxon>
        <taxon>Sporadotrichida</taxon>
        <taxon>Halteriidae</taxon>
        <taxon>Halteria</taxon>
    </lineage>
</organism>
<dbReference type="AlphaFoldDB" id="A0A8J8P3I7"/>
<gene>
    <name evidence="3" type="ORF">FGO68_gene10430</name>
</gene>
<dbReference type="InterPro" id="IPR000048">
    <property type="entry name" value="IQ_motif_EF-hand-BS"/>
</dbReference>
<dbReference type="Gene3D" id="2.20.110.10">
    <property type="entry name" value="Histone H3 K4-specific methyltransferase SET7/9 N-terminal domain"/>
    <property type="match status" value="5"/>
</dbReference>
<dbReference type="PANTHER" id="PTHR23084">
    <property type="entry name" value="PHOSPHATIDYLINOSITOL-4-PHOSPHATE 5-KINASE RELATED"/>
    <property type="match status" value="1"/>
</dbReference>
<feature type="compositionally biased region" description="Polar residues" evidence="2">
    <location>
        <begin position="24"/>
        <end position="46"/>
    </location>
</feature>
<dbReference type="InterPro" id="IPR003409">
    <property type="entry name" value="MORN"/>
</dbReference>
<accession>A0A8J8P3I7</accession>
<protein>
    <submittedName>
        <fullName evidence="3">Uncharacterized protein</fullName>
    </submittedName>
</protein>
<dbReference type="SUPFAM" id="SSF82185">
    <property type="entry name" value="Histone H3 K4-specific methyltransferase SET7/9 N-terminal domain"/>
    <property type="match status" value="2"/>
</dbReference>
<proteinExistence type="predicted"/>
<evidence type="ECO:0000256" key="1">
    <source>
        <dbReference type="ARBA" id="ARBA00022737"/>
    </source>
</evidence>
<dbReference type="SMART" id="SM00698">
    <property type="entry name" value="MORN"/>
    <property type="match status" value="9"/>
</dbReference>
<dbReference type="Pfam" id="PF02493">
    <property type="entry name" value="MORN"/>
    <property type="match status" value="9"/>
</dbReference>
<evidence type="ECO:0000313" key="3">
    <source>
        <dbReference type="EMBL" id="TNV85149.1"/>
    </source>
</evidence>
<evidence type="ECO:0000313" key="4">
    <source>
        <dbReference type="Proteomes" id="UP000785679"/>
    </source>
</evidence>
<dbReference type="Proteomes" id="UP000785679">
    <property type="component" value="Unassembled WGS sequence"/>
</dbReference>
<reference evidence="3" key="1">
    <citation type="submission" date="2019-06" db="EMBL/GenBank/DDBJ databases">
        <authorList>
            <person name="Zheng W."/>
        </authorList>
    </citation>
    <scope>NUCLEOTIDE SEQUENCE</scope>
    <source>
        <strain evidence="3">QDHG01</strain>
    </source>
</reference>
<evidence type="ECO:0000256" key="2">
    <source>
        <dbReference type="SAM" id="MobiDB-lite"/>
    </source>
</evidence>
<sequence length="449" mass="51730">MKRDDARTNGGGTLTHVQRRRDSQISNHSGNSVYRGQSDYAKQNSKKGQQQAVNYDLVDVDSVIIIQSAWRGFRARYLVAMAKKASSIKKKYFLEEEFWETLSPSINFNVAKLLKILQTSPSATQRLSALTTKEHKYKCSGASYSGDWLGGFRHGRGTMCWADGAKYEGDWVLGRAYGKGKFTHTKGEIYDGQWRKDKAHGFGVYTHSNGARYEGEWYQDLQHGKGTESWPDGSEFTGEYVEGRKNGTGKYLWADGACYEGQWQDNEIAGYGHYQWSDGRKYLGHWKGNIMDDFGIYTWQDGRMYEGFYIEDKKHGYGVYTWSDQKKYSGWWVSGKQHGLGVFISREGAKRKFGVWEDGKKVRWFNTEEVQAIESGQVEDLRELFVENPELSADKIAEFSRQFLPPASFYQARQRLINKIKELRIPVEVPLLVVDEQQEEEEEEHPREL</sequence>
<comment type="caution">
    <text evidence="3">The sequence shown here is derived from an EMBL/GenBank/DDBJ whole genome shotgun (WGS) entry which is preliminary data.</text>
</comment>
<dbReference type="Pfam" id="PF00612">
    <property type="entry name" value="IQ"/>
    <property type="match status" value="1"/>
</dbReference>
<keyword evidence="4" id="KW-1185">Reference proteome</keyword>
<keyword evidence="1" id="KW-0677">Repeat</keyword>